<keyword evidence="2" id="KW-0808">Transferase</keyword>
<dbReference type="SUPFAM" id="SSF53448">
    <property type="entry name" value="Nucleotide-diphospho-sugar transferases"/>
    <property type="match status" value="1"/>
</dbReference>
<sequence>MSDEPAAPAAIQERKILFVSYFTSKYAQGAERLRGCLERLGLDHEVVPVKKASWLDAVRYKPTFILEMMNKHPEAFAVVWIDADGYVVQKPVLFWSIKEELAVRYYYWRNKDAKELLSGTFYIKNDAKTRAEMQKWIDCLATANPNLSTPEQSVLNEMLTKGTVKLSVHELPEPYCRILADRGRRGIPADSVVVHYQFSRECRHNGVPPDVSRMPTTILSPTGFSRPPRVIRPAKISTPALAAKRKAAEENRNRHVIRTRKKVEAVRKFTIPSSVKQTARRRQIWALRRAKSNKTLSAEKIKNIIKVVGSAEYTRAKQIQLTRVILGTNEPSWGGVMGHPATPEQIRQSKVEMALLPSALRFDRCLPPGLPVVVMGNSPTIDSVPAATLLKLPRIGCNRALRHKSVWPNLLFVADREPYCQERDSGRLLAGSKRGVHTICSDSIFDPEVLLRGPYEMLSRRAQPTPKFEVFIYKIGPKIKTWNYDMVAAGLARIPVNTTTFEAPLVSCLNIAGSMLQAAAIIGAQTIYTIGIEMKWYDKATSHFFGAGSDVGAYPQDAALDKILSALSQVKAALTAAGIKVVNLSPYPKSPFASVFPAKPNTDLDRVLKTIPAWSERECFAQPKTNVEVQTDEEILQALAALPDDQLKSLASEPKE</sequence>
<name>A0A6H1ZGI0_9ZZZZ</name>
<gene>
    <name evidence="2" type="ORF">TM448A00447_0008</name>
</gene>
<dbReference type="InterPro" id="IPR029044">
    <property type="entry name" value="Nucleotide-diphossugar_trans"/>
</dbReference>
<dbReference type="GO" id="GO:0008168">
    <property type="term" value="F:methyltransferase activity"/>
    <property type="evidence" value="ECO:0007669"/>
    <property type="project" value="UniProtKB-KW"/>
</dbReference>
<keyword evidence="2" id="KW-0489">Methyltransferase</keyword>
<dbReference type="AlphaFoldDB" id="A0A6H1ZGI0"/>
<dbReference type="GO" id="GO:0032259">
    <property type="term" value="P:methylation"/>
    <property type="evidence" value="ECO:0007669"/>
    <property type="project" value="UniProtKB-KW"/>
</dbReference>
<protein>
    <submittedName>
        <fullName evidence="2">Putative methyltransferase</fullName>
    </submittedName>
</protein>
<dbReference type="EMBL" id="MT144014">
    <property type="protein sequence ID" value="QJA46531.1"/>
    <property type="molecule type" value="Genomic_DNA"/>
</dbReference>
<proteinExistence type="predicted"/>
<organism evidence="2">
    <name type="scientific">viral metagenome</name>
    <dbReference type="NCBI Taxonomy" id="1070528"/>
    <lineage>
        <taxon>unclassified sequences</taxon>
        <taxon>metagenomes</taxon>
        <taxon>organismal metagenomes</taxon>
    </lineage>
</organism>
<feature type="compositionally biased region" description="Polar residues" evidence="1">
    <location>
        <begin position="214"/>
        <end position="223"/>
    </location>
</feature>
<accession>A0A6H1ZGI0</accession>
<evidence type="ECO:0000256" key="1">
    <source>
        <dbReference type="SAM" id="MobiDB-lite"/>
    </source>
</evidence>
<feature type="region of interest" description="Disordered" evidence="1">
    <location>
        <begin position="207"/>
        <end position="229"/>
    </location>
</feature>
<evidence type="ECO:0000313" key="2">
    <source>
        <dbReference type="EMBL" id="QJA46531.1"/>
    </source>
</evidence>
<reference evidence="2" key="1">
    <citation type="submission" date="2020-03" db="EMBL/GenBank/DDBJ databases">
        <title>The deep terrestrial virosphere.</title>
        <authorList>
            <person name="Holmfeldt K."/>
            <person name="Nilsson E."/>
            <person name="Simone D."/>
            <person name="Lopez-Fernandez M."/>
            <person name="Wu X."/>
            <person name="de Brujin I."/>
            <person name="Lundin D."/>
            <person name="Andersson A."/>
            <person name="Bertilsson S."/>
            <person name="Dopson M."/>
        </authorList>
    </citation>
    <scope>NUCLEOTIDE SEQUENCE</scope>
    <source>
        <strain evidence="2">TM448A00447</strain>
    </source>
</reference>